<dbReference type="InterPro" id="IPR019775">
    <property type="entry name" value="WD40_repeat_CS"/>
</dbReference>
<evidence type="ECO:0000256" key="8">
    <source>
        <dbReference type="ARBA" id="ARBA00032320"/>
    </source>
</evidence>
<comment type="similarity">
    <text evidence="1">Belongs to the WD repeat EIPR1 family.</text>
</comment>
<dbReference type="InterPro" id="IPR015943">
    <property type="entry name" value="WD40/YVTN_repeat-like_dom_sf"/>
</dbReference>
<evidence type="ECO:0000256" key="5">
    <source>
        <dbReference type="ARBA" id="ARBA00030387"/>
    </source>
</evidence>
<keyword evidence="15" id="KW-1185">Reference proteome</keyword>
<evidence type="ECO:0000256" key="1">
    <source>
        <dbReference type="ARBA" id="ARBA00005672"/>
    </source>
</evidence>
<reference evidence="14 15" key="1">
    <citation type="journal article" date="2023" name="bioRxiv">
        <title>Conserved and derived expression patterns and positive selection on dental genes reveal complex evolutionary context of ever-growing rodent molars.</title>
        <authorList>
            <person name="Calamari Z.T."/>
            <person name="Song A."/>
            <person name="Cohen E."/>
            <person name="Akter M."/>
            <person name="Roy R.D."/>
            <person name="Hallikas O."/>
            <person name="Christensen M.M."/>
            <person name="Li P."/>
            <person name="Marangoni P."/>
            <person name="Jernvall J."/>
            <person name="Klein O.D."/>
        </authorList>
    </citation>
    <scope>NUCLEOTIDE SEQUENCE [LARGE SCALE GENOMIC DNA]</scope>
    <source>
        <strain evidence="14">V071</strain>
    </source>
</reference>
<feature type="repeat" description="WD" evidence="11">
    <location>
        <begin position="96"/>
        <end position="132"/>
    </location>
</feature>
<dbReference type="Gene3D" id="2.130.10.10">
    <property type="entry name" value="YVTN repeat-like/Quinoprotein amine dehydrogenase"/>
    <property type="match status" value="1"/>
</dbReference>
<evidence type="ECO:0000259" key="13">
    <source>
        <dbReference type="Pfam" id="PF23609"/>
    </source>
</evidence>
<proteinExistence type="inferred from homology"/>
<accession>A0AAW0IA35</accession>
<dbReference type="Pfam" id="PF00400">
    <property type="entry name" value="WD40"/>
    <property type="match status" value="1"/>
</dbReference>
<protein>
    <recommendedName>
        <fullName evidence="2">EARP and GARP complex-interacting protein 1</fullName>
    </recommendedName>
    <alternativeName>
        <fullName evidence="5">Endosome-associated recycling protein-interacting protein</fullName>
    </alternativeName>
    <alternativeName>
        <fullName evidence="7">Golgi-associated retrograde protein-interacting protein</fullName>
    </alternativeName>
    <alternativeName>
        <fullName evidence="8">Tumor-suppressing STF cDNA 1 protein</fullName>
    </alternativeName>
    <alternativeName>
        <fullName evidence="6">Tumor-suppressing subchromosomal transferable fragment candidate gene 1 protein</fullName>
    </alternativeName>
</protein>
<comment type="function">
    <text evidence="9">Acts as a component of endosomal retrieval machinery that is involved in protein transport from early endosomes to either recycling endosomes or the trans-Golgi network. Mediates the recruitment of Golgi-associated retrograde protein (GARP) complex to the trans-Golgi network and controls early endosome-to-Golgi transport of internalized protein. Promotes the recycling of internalized transferrin receptor (TFRC) to the plasma membrane through interaction with endosome-associated recycling protein (EARP) complex. Controls proper insulin distribution and secretion, and retention of cargo in mature dense core vesicles. Required for the stability of the endosome-associated retrograde protein (EARP) complex subunits and for proper localization and association of EARP with membranes.</text>
</comment>
<dbReference type="PROSITE" id="PS00678">
    <property type="entry name" value="WD_REPEATS_1"/>
    <property type="match status" value="1"/>
</dbReference>
<dbReference type="InterPro" id="IPR059104">
    <property type="entry name" value="Beta-prop_EIPR1-like"/>
</dbReference>
<feature type="region of interest" description="Disordered" evidence="12">
    <location>
        <begin position="55"/>
        <end position="86"/>
    </location>
</feature>
<dbReference type="InterPro" id="IPR001680">
    <property type="entry name" value="WD40_rpt"/>
</dbReference>
<evidence type="ECO:0000256" key="10">
    <source>
        <dbReference type="ARBA" id="ARBA00046965"/>
    </source>
</evidence>
<dbReference type="AlphaFoldDB" id="A0AAW0IA35"/>
<evidence type="ECO:0000256" key="4">
    <source>
        <dbReference type="ARBA" id="ARBA00022737"/>
    </source>
</evidence>
<dbReference type="Proteomes" id="UP001488838">
    <property type="component" value="Unassembled WGS sequence"/>
</dbReference>
<dbReference type="GO" id="GO:0016567">
    <property type="term" value="P:protein ubiquitination"/>
    <property type="evidence" value="ECO:0007669"/>
    <property type="project" value="TreeGrafter"/>
</dbReference>
<comment type="subunit">
    <text evidence="10">Interacts with two multisubunit tethering complexes: EARP composed of VPS50, VPS51, VPS52 and VPS53 subunits and GARP complex composed of VPS51, VPS52, VPS53 and VPS54 subunits. Interacts with SNAP29.</text>
</comment>
<dbReference type="PROSITE" id="PS50294">
    <property type="entry name" value="WD_REPEATS_REGION"/>
    <property type="match status" value="1"/>
</dbReference>
<evidence type="ECO:0000256" key="9">
    <source>
        <dbReference type="ARBA" id="ARBA00045334"/>
    </source>
</evidence>
<dbReference type="EMBL" id="JBBHLL010000183">
    <property type="protein sequence ID" value="KAK7811033.1"/>
    <property type="molecule type" value="Genomic_DNA"/>
</dbReference>
<comment type="caution">
    <text evidence="14">The sequence shown here is derived from an EMBL/GenBank/DDBJ whole genome shotgun (WGS) entry which is preliminary data.</text>
</comment>
<dbReference type="InterPro" id="IPR040323">
    <property type="entry name" value="EIPR1"/>
</dbReference>
<keyword evidence="4" id="KW-0677">Repeat</keyword>
<dbReference type="PANTHER" id="PTHR14205:SF15">
    <property type="entry name" value="EARP AND GARP COMPLEX-INTERACTING PROTEIN 1"/>
    <property type="match status" value="1"/>
</dbReference>
<evidence type="ECO:0000313" key="15">
    <source>
        <dbReference type="Proteomes" id="UP001488838"/>
    </source>
</evidence>
<dbReference type="PROSITE" id="PS50082">
    <property type="entry name" value="WD_REPEATS_2"/>
    <property type="match status" value="1"/>
</dbReference>
<evidence type="ECO:0000256" key="11">
    <source>
        <dbReference type="PROSITE-ProRule" id="PRU00221"/>
    </source>
</evidence>
<dbReference type="InterPro" id="IPR036322">
    <property type="entry name" value="WD40_repeat_dom_sf"/>
</dbReference>
<gene>
    <name evidence="14" type="ORF">U0070_024211</name>
</gene>
<dbReference type="Pfam" id="PF23609">
    <property type="entry name" value="Beta-prop_EIPR1"/>
    <property type="match status" value="1"/>
</dbReference>
<evidence type="ECO:0000256" key="6">
    <source>
        <dbReference type="ARBA" id="ARBA00031119"/>
    </source>
</evidence>
<evidence type="ECO:0000256" key="2">
    <source>
        <dbReference type="ARBA" id="ARBA00022275"/>
    </source>
</evidence>
<evidence type="ECO:0000256" key="7">
    <source>
        <dbReference type="ARBA" id="ARBA00031581"/>
    </source>
</evidence>
<dbReference type="SMART" id="SM00320">
    <property type="entry name" value="WD40"/>
    <property type="match status" value="4"/>
</dbReference>
<feature type="domain" description="EIPR1-like beta-propeller" evidence="13">
    <location>
        <begin position="21"/>
        <end position="171"/>
    </location>
</feature>
<sequence length="258" mass="29141">MATGSGVPIVHINIWHLSFFSVVWEPMGDGKKVISLADSHILLWDLQASSSQAVQEHEPALPSAGAQPESWRSEVVPQPTPSFRVRSPSSQIYCIENAHGQLVRDLDFNPNKQYYLASCGDDCKVKFWDTRNVTEPVKTLEEHSHWVWSVRYNHSHDQLVLTGSSDSRVILSNMVSISSEPFGHLVDDDDVSDPEEHHAEKSKEPLQDNVIATYEEHEDSVYAVDWASADPWLFASLSYDGRLVINRVPRALKYHILL</sequence>
<dbReference type="SUPFAM" id="SSF50978">
    <property type="entry name" value="WD40 repeat-like"/>
    <property type="match status" value="1"/>
</dbReference>
<dbReference type="PANTHER" id="PTHR14205">
    <property type="entry name" value="WD-REPEAT PROTEIN"/>
    <property type="match status" value="1"/>
</dbReference>
<keyword evidence="3 11" id="KW-0853">WD repeat</keyword>
<evidence type="ECO:0000256" key="12">
    <source>
        <dbReference type="SAM" id="MobiDB-lite"/>
    </source>
</evidence>
<name>A0AAW0IA35_MYOGA</name>
<evidence type="ECO:0000256" key="3">
    <source>
        <dbReference type="ARBA" id="ARBA00022574"/>
    </source>
</evidence>
<evidence type="ECO:0000313" key="14">
    <source>
        <dbReference type="EMBL" id="KAK7811033.1"/>
    </source>
</evidence>
<organism evidence="14 15">
    <name type="scientific">Myodes glareolus</name>
    <name type="common">Bank vole</name>
    <name type="synonym">Clethrionomys glareolus</name>
    <dbReference type="NCBI Taxonomy" id="447135"/>
    <lineage>
        <taxon>Eukaryota</taxon>
        <taxon>Metazoa</taxon>
        <taxon>Chordata</taxon>
        <taxon>Craniata</taxon>
        <taxon>Vertebrata</taxon>
        <taxon>Euteleostomi</taxon>
        <taxon>Mammalia</taxon>
        <taxon>Eutheria</taxon>
        <taxon>Euarchontoglires</taxon>
        <taxon>Glires</taxon>
        <taxon>Rodentia</taxon>
        <taxon>Myomorpha</taxon>
        <taxon>Muroidea</taxon>
        <taxon>Cricetidae</taxon>
        <taxon>Arvicolinae</taxon>
        <taxon>Myodes</taxon>
    </lineage>
</organism>